<dbReference type="EMBL" id="PNBA02000009">
    <property type="protein sequence ID" value="KAG6413811.1"/>
    <property type="molecule type" value="Genomic_DNA"/>
</dbReference>
<name>A0A8X8XH66_SALSN</name>
<sequence length="419" mass="47242">MGDSMRNEHRRGGGGGTIGRGRSSRNQSHGDRSRRAWSDREEMHFIASLKDLADNAARFLHYKSWQYYNDWKIFFSKDRATGNNSQDTDRANQMYASGSREAYSGGANANQPGSDDLLDGDGLNDQGTSNDRTDSVYSNAVDSERTGENKRKRGDALDGLIDVIGKLHEDTNARLDRLSTLIGYEFDVTKARKEVFHMMGLIPGLTLSQVFIASDAILARVERLDYFMSLLEGARQPYVWHALEHYTDIPPQALFFFKGKWSVELDDQLIATLVGMKEELREEQPSIPNEVLVVASVKVDAVSSIKLSIEDLKDRVQFLATRYETFHAVVSTPGVWRYPNLKVVDVVDSVWDHPLAAAYYYENEPEYRRLTTLFGPLDVKQESSSELKVDAPKEIVVLSDTTIPCRDVIDLTSCNSPFF</sequence>
<reference evidence="2" key="1">
    <citation type="submission" date="2018-01" db="EMBL/GenBank/DDBJ databases">
        <authorList>
            <person name="Mao J.F."/>
        </authorList>
    </citation>
    <scope>NUCLEOTIDE SEQUENCE</scope>
    <source>
        <strain evidence="2">Huo1</strain>
        <tissue evidence="2">Leaf</tissue>
    </source>
</reference>
<evidence type="ECO:0000256" key="1">
    <source>
        <dbReference type="SAM" id="MobiDB-lite"/>
    </source>
</evidence>
<gene>
    <name evidence="2" type="ORF">SASPL_126526</name>
</gene>
<dbReference type="PANTHER" id="PTHR46250:SF18">
    <property type="entry name" value="MYB_SANT-LIKE DOMAIN-CONTAINING PROTEIN"/>
    <property type="match status" value="1"/>
</dbReference>
<feature type="compositionally biased region" description="Polar residues" evidence="1">
    <location>
        <begin position="126"/>
        <end position="141"/>
    </location>
</feature>
<dbReference type="PANTHER" id="PTHR46250">
    <property type="entry name" value="MYB/SANT-LIKE DNA-BINDING DOMAIN PROTEIN-RELATED"/>
    <property type="match status" value="1"/>
</dbReference>
<feature type="region of interest" description="Disordered" evidence="1">
    <location>
        <begin position="1"/>
        <end position="37"/>
    </location>
</feature>
<proteinExistence type="predicted"/>
<feature type="region of interest" description="Disordered" evidence="1">
    <location>
        <begin position="101"/>
        <end position="151"/>
    </location>
</feature>
<dbReference type="Proteomes" id="UP000298416">
    <property type="component" value="Unassembled WGS sequence"/>
</dbReference>
<organism evidence="2">
    <name type="scientific">Salvia splendens</name>
    <name type="common">Scarlet sage</name>
    <dbReference type="NCBI Taxonomy" id="180675"/>
    <lineage>
        <taxon>Eukaryota</taxon>
        <taxon>Viridiplantae</taxon>
        <taxon>Streptophyta</taxon>
        <taxon>Embryophyta</taxon>
        <taxon>Tracheophyta</taxon>
        <taxon>Spermatophyta</taxon>
        <taxon>Magnoliopsida</taxon>
        <taxon>eudicotyledons</taxon>
        <taxon>Gunneridae</taxon>
        <taxon>Pentapetalae</taxon>
        <taxon>asterids</taxon>
        <taxon>lamiids</taxon>
        <taxon>Lamiales</taxon>
        <taxon>Lamiaceae</taxon>
        <taxon>Nepetoideae</taxon>
        <taxon>Mentheae</taxon>
        <taxon>Salviinae</taxon>
        <taxon>Salvia</taxon>
        <taxon>Salvia subgen. Calosphace</taxon>
        <taxon>core Calosphace</taxon>
    </lineage>
</organism>
<comment type="caution">
    <text evidence="2">The sequence shown here is derived from an EMBL/GenBank/DDBJ whole genome shotgun (WGS) entry which is preliminary data.</text>
</comment>
<reference evidence="2" key="2">
    <citation type="submission" date="2020-08" db="EMBL/GenBank/DDBJ databases">
        <title>Plant Genome Project.</title>
        <authorList>
            <person name="Zhang R.-G."/>
        </authorList>
    </citation>
    <scope>NUCLEOTIDE SEQUENCE</scope>
    <source>
        <strain evidence="2">Huo1</strain>
        <tissue evidence="2">Leaf</tissue>
    </source>
</reference>
<evidence type="ECO:0000313" key="3">
    <source>
        <dbReference type="Proteomes" id="UP000298416"/>
    </source>
</evidence>
<keyword evidence="3" id="KW-1185">Reference proteome</keyword>
<dbReference type="AlphaFoldDB" id="A0A8X8XH66"/>
<accession>A0A8X8XH66</accession>
<feature type="compositionally biased region" description="Basic and acidic residues" evidence="1">
    <location>
        <begin position="28"/>
        <end position="37"/>
    </location>
</feature>
<protein>
    <submittedName>
        <fullName evidence="2">Uncharacterized protein</fullName>
    </submittedName>
</protein>
<evidence type="ECO:0000313" key="2">
    <source>
        <dbReference type="EMBL" id="KAG6413811.1"/>
    </source>
</evidence>
<feature type="compositionally biased region" description="Basic and acidic residues" evidence="1">
    <location>
        <begin position="1"/>
        <end position="11"/>
    </location>
</feature>